<gene>
    <name evidence="1" type="ORF">SCF082_LOCUS34397</name>
</gene>
<organism evidence="1 2">
    <name type="scientific">Durusdinium trenchii</name>
    <dbReference type="NCBI Taxonomy" id="1381693"/>
    <lineage>
        <taxon>Eukaryota</taxon>
        <taxon>Sar</taxon>
        <taxon>Alveolata</taxon>
        <taxon>Dinophyceae</taxon>
        <taxon>Suessiales</taxon>
        <taxon>Symbiodiniaceae</taxon>
        <taxon>Durusdinium</taxon>
    </lineage>
</organism>
<accession>A0ABP0NWP6</accession>
<keyword evidence="2" id="KW-1185">Reference proteome</keyword>
<sequence>MESEKVVDVWSQEAYQSSYRTSYCNHEQNFADHVDRVQSSNAVRLLLKSAGDPGAALHMGTWDEAARTGEGTERFVQLHRKKHRFDRSVETETFRRCAKRVPYGIFGANDGPAPQLGGALGARQEGYTMYPEDVTIPSEEMGEFYAKMGFQGVRPDEAGKAFHISCMFPVSDLAQIPDPLDDRNWNWHESDKYINAILRAGLAPFLKIPVLSWQSTRLTGLAYWEPWRRSD</sequence>
<evidence type="ECO:0000313" key="2">
    <source>
        <dbReference type="Proteomes" id="UP001642464"/>
    </source>
</evidence>
<dbReference type="Proteomes" id="UP001642464">
    <property type="component" value="Unassembled WGS sequence"/>
</dbReference>
<proteinExistence type="predicted"/>
<dbReference type="EMBL" id="CAXAMM010031502">
    <property type="protein sequence ID" value="CAK9068231.1"/>
    <property type="molecule type" value="Genomic_DNA"/>
</dbReference>
<reference evidence="1 2" key="1">
    <citation type="submission" date="2024-02" db="EMBL/GenBank/DDBJ databases">
        <authorList>
            <person name="Chen Y."/>
            <person name="Shah S."/>
            <person name="Dougan E. K."/>
            <person name="Thang M."/>
            <person name="Chan C."/>
        </authorList>
    </citation>
    <scope>NUCLEOTIDE SEQUENCE [LARGE SCALE GENOMIC DNA]</scope>
</reference>
<comment type="caution">
    <text evidence="1">The sequence shown here is derived from an EMBL/GenBank/DDBJ whole genome shotgun (WGS) entry which is preliminary data.</text>
</comment>
<evidence type="ECO:0000313" key="1">
    <source>
        <dbReference type="EMBL" id="CAK9068231.1"/>
    </source>
</evidence>
<name>A0ABP0NWP6_9DINO</name>
<protein>
    <submittedName>
        <fullName evidence="1">Uncharacterized protein</fullName>
    </submittedName>
</protein>